<dbReference type="SUPFAM" id="SSF53335">
    <property type="entry name" value="S-adenosyl-L-methionine-dependent methyltransferases"/>
    <property type="match status" value="1"/>
</dbReference>
<dbReference type="GO" id="GO:0008168">
    <property type="term" value="F:methyltransferase activity"/>
    <property type="evidence" value="ECO:0007669"/>
    <property type="project" value="UniProtKB-KW"/>
</dbReference>
<keyword evidence="1" id="KW-0489">Methyltransferase</keyword>
<gene>
    <name evidence="1" type="ORF">QWZ12_14240</name>
</gene>
<dbReference type="RefSeq" id="WP_238227164.1">
    <property type="nucleotide sequence ID" value="NZ_BPQD01000025.1"/>
</dbReference>
<dbReference type="EMBL" id="JAUFPX010000012">
    <property type="protein sequence ID" value="MDN3591760.1"/>
    <property type="molecule type" value="Genomic_DNA"/>
</dbReference>
<sequence>MLSNKSLDEIGVHFKTDKSSIDHNFLNFYEMFLAPLRNKKIKLLEIGVLNGKSIRVWEAYFPNAEIVGADIVQASKRFEKDRTKIEIIDQSNLEDLVYLGSKHGPFDVIIEDGSHMWEHQITSLRTLFPFVKDGGYYIAEDLQTNFGERYSHYKGVATISFVDYVKKLVDFRVGDEEVDIESQEDAFLTTYGRNIDLISFAKRACLIKKRMKPRIQMAVENKPISTIDSNGALQASIYAHVRNIGDIYSPNGYINLGLQ</sequence>
<dbReference type="InterPro" id="IPR029063">
    <property type="entry name" value="SAM-dependent_MTases_sf"/>
</dbReference>
<keyword evidence="1" id="KW-0808">Transferase</keyword>
<accession>A0ABT8BJB2</accession>
<dbReference type="Proteomes" id="UP001224644">
    <property type="component" value="Unassembled WGS sequence"/>
</dbReference>
<evidence type="ECO:0000313" key="1">
    <source>
        <dbReference type="EMBL" id="MDN3591760.1"/>
    </source>
</evidence>
<keyword evidence="2" id="KW-1185">Reference proteome</keyword>
<reference evidence="2" key="1">
    <citation type="journal article" date="2019" name="Int. J. Syst. Evol. Microbiol.">
        <title>The Global Catalogue of Microorganisms (GCM) 10K type strain sequencing project: providing services to taxonomists for standard genome sequencing and annotation.</title>
        <authorList>
            <consortium name="The Broad Institute Genomics Platform"/>
            <consortium name="The Broad Institute Genome Sequencing Center for Infectious Disease"/>
            <person name="Wu L."/>
            <person name="Ma J."/>
        </authorList>
    </citation>
    <scope>NUCLEOTIDE SEQUENCE [LARGE SCALE GENOMIC DNA]</scope>
    <source>
        <strain evidence="2">CECT 7069</strain>
    </source>
</reference>
<evidence type="ECO:0000313" key="2">
    <source>
        <dbReference type="Proteomes" id="UP001224644"/>
    </source>
</evidence>
<name>A0ABT8BJB2_9HYPH</name>
<dbReference type="GO" id="GO:0032259">
    <property type="term" value="P:methylation"/>
    <property type="evidence" value="ECO:0007669"/>
    <property type="project" value="UniProtKB-KW"/>
</dbReference>
<organism evidence="1 2">
    <name type="scientific">Methylobacterium adhaesivum</name>
    <dbReference type="NCBI Taxonomy" id="333297"/>
    <lineage>
        <taxon>Bacteria</taxon>
        <taxon>Pseudomonadati</taxon>
        <taxon>Pseudomonadota</taxon>
        <taxon>Alphaproteobacteria</taxon>
        <taxon>Hyphomicrobiales</taxon>
        <taxon>Methylobacteriaceae</taxon>
        <taxon>Methylobacterium</taxon>
    </lineage>
</organism>
<comment type="caution">
    <text evidence="1">The sequence shown here is derived from an EMBL/GenBank/DDBJ whole genome shotgun (WGS) entry which is preliminary data.</text>
</comment>
<dbReference type="Gene3D" id="3.40.50.150">
    <property type="entry name" value="Vaccinia Virus protein VP39"/>
    <property type="match status" value="1"/>
</dbReference>
<proteinExistence type="predicted"/>
<protein>
    <submittedName>
        <fullName evidence="1">Class I SAM-dependent methyltransferase</fullName>
    </submittedName>
</protein>